<dbReference type="AlphaFoldDB" id="A0AA96VLV3"/>
<evidence type="ECO:0000313" key="1">
    <source>
        <dbReference type="EMBL" id="WNY28637.1"/>
    </source>
</evidence>
<sequence>MFQLLFLLLCGLQLAMRSVLLRASSLSYHIRSLRERGTDYLSDSVWYCLPSGFRFAASAAAAARANRSDFKKRTKSQRGF</sequence>
<protein>
    <submittedName>
        <fullName evidence="1">Uncharacterized protein</fullName>
    </submittedName>
</protein>
<dbReference type="Proteomes" id="UP001302662">
    <property type="component" value="Chromosome"/>
</dbReference>
<dbReference type="EMBL" id="CP131062">
    <property type="protein sequence ID" value="WNY28637.1"/>
    <property type="molecule type" value="Genomic_DNA"/>
</dbReference>
<proteinExistence type="predicted"/>
<organism evidence="1 2">
    <name type="scientific">Methanimicrococcus stummii</name>
    <dbReference type="NCBI Taxonomy" id="3028294"/>
    <lineage>
        <taxon>Archaea</taxon>
        <taxon>Methanobacteriati</taxon>
        <taxon>Methanobacteriota</taxon>
        <taxon>Stenosarchaea group</taxon>
        <taxon>Methanomicrobia</taxon>
        <taxon>Methanosarcinales</taxon>
        <taxon>Methanosarcinaceae</taxon>
        <taxon>Methanimicrococcus</taxon>
    </lineage>
</organism>
<reference evidence="1 2" key="1">
    <citation type="submission" date="2023-07" db="EMBL/GenBank/DDBJ databases">
        <title>Closed genome sequence of Methanimicrococcus sp. Es2.</title>
        <authorList>
            <person name="Protasov E."/>
            <person name="Platt K."/>
            <person name="Reeh H."/>
            <person name="Poehlein A."/>
            <person name="Daniel R."/>
            <person name="Brune A."/>
        </authorList>
    </citation>
    <scope>NUCLEOTIDE SEQUENCE [LARGE SCALE GENOMIC DNA]</scope>
    <source>
        <strain evidence="1 2">Es2</strain>
    </source>
</reference>
<accession>A0AA96VLV3</accession>
<evidence type="ECO:0000313" key="2">
    <source>
        <dbReference type="Proteomes" id="UP001302662"/>
    </source>
</evidence>
<name>A0AA96VLV3_9EURY</name>
<dbReference type="KEGG" id="mees:MmiEs2_08370"/>
<keyword evidence="2" id="KW-1185">Reference proteome</keyword>
<gene>
    <name evidence="1" type="ORF">MmiEs2_08370</name>
</gene>